<dbReference type="Proteomes" id="UP001298753">
    <property type="component" value="Unassembled WGS sequence"/>
</dbReference>
<proteinExistence type="predicted"/>
<dbReference type="RefSeq" id="WP_158575594.1">
    <property type="nucleotide sequence ID" value="NZ_JAJEPX010000027.1"/>
</dbReference>
<evidence type="ECO:0000313" key="2">
    <source>
        <dbReference type="Proteomes" id="UP001298753"/>
    </source>
</evidence>
<dbReference type="GeneID" id="98660003"/>
<comment type="caution">
    <text evidence="1">The sequence shown here is derived from an EMBL/GenBank/DDBJ whole genome shotgun (WGS) entry which is preliminary data.</text>
</comment>
<gene>
    <name evidence="1" type="ORF">LKD22_09090</name>
</gene>
<protein>
    <submittedName>
        <fullName evidence="1">Uncharacterized protein</fullName>
    </submittedName>
</protein>
<name>A0AAW4VZ44_9FIRM</name>
<dbReference type="EMBL" id="JAJEPX010000027">
    <property type="protein sequence ID" value="MCC2177274.1"/>
    <property type="molecule type" value="Genomic_DNA"/>
</dbReference>
<evidence type="ECO:0000313" key="1">
    <source>
        <dbReference type="EMBL" id="MCC2177274.1"/>
    </source>
</evidence>
<reference evidence="1 2" key="1">
    <citation type="submission" date="2021-10" db="EMBL/GenBank/DDBJ databases">
        <title>Anaerobic single-cell dispensing facilitates the cultivation of human gut bacteria.</title>
        <authorList>
            <person name="Afrizal A."/>
        </authorList>
    </citation>
    <scope>NUCLEOTIDE SEQUENCE [LARGE SCALE GENOMIC DNA]</scope>
    <source>
        <strain evidence="1 2">CLA-AA-H270</strain>
    </source>
</reference>
<dbReference type="AlphaFoldDB" id="A0AAW4VZ44"/>
<sequence>MDNGELKMENVAILARVPSALRRGAPLCGDNSQFSITQPVMRNNKGK</sequence>
<accession>A0AAW4VZ44</accession>
<keyword evidence="2" id="KW-1185">Reference proteome</keyword>
<organism evidence="1 2">
    <name type="scientific">Agathobaculum butyriciproducens</name>
    <dbReference type="NCBI Taxonomy" id="1628085"/>
    <lineage>
        <taxon>Bacteria</taxon>
        <taxon>Bacillati</taxon>
        <taxon>Bacillota</taxon>
        <taxon>Clostridia</taxon>
        <taxon>Eubacteriales</taxon>
        <taxon>Butyricicoccaceae</taxon>
        <taxon>Agathobaculum</taxon>
    </lineage>
</organism>